<comment type="caution">
    <text evidence="1">The sequence shown here is derived from an EMBL/GenBank/DDBJ whole genome shotgun (WGS) entry which is preliminary data.</text>
</comment>
<dbReference type="PANTHER" id="PTHR38926:SF5">
    <property type="entry name" value="F-BOX AND LEUCINE-RICH REPEAT PROTEIN 6"/>
    <property type="match status" value="1"/>
</dbReference>
<dbReference type="GeneID" id="83213717"/>
<evidence type="ECO:0008006" key="3">
    <source>
        <dbReference type="Google" id="ProtNLM"/>
    </source>
</evidence>
<evidence type="ECO:0000313" key="2">
    <source>
        <dbReference type="Proteomes" id="UP001234581"/>
    </source>
</evidence>
<dbReference type="Proteomes" id="UP001234581">
    <property type="component" value="Unassembled WGS sequence"/>
</dbReference>
<sequence length="540" mass="62009">MDGTKRVDFISKLPFDIVMENIIPRIMGQKGRSFNLRYQWNYFAVCTTWSTRIAASDTSIHFHVESNKLTSKQDWRRVEAVACCIKTATVTAYSLEALFDLIQYAHFPSLNNLTITVTGFQAQWVTLLQLIPNVKCLQVEFKMQGRPIQLLDMLCQCPRLWHLKISWDSPFCFTFGTQCKLLFPTLRYLEVSNGPLSNPIIQNILPLFPGLHVLRLAVHIKRYEHFEKIRYYCPNLQQLLLWSRNEESATTNALLQHDHGEGCRSVSIRQVPFRGDCIARFLKENSATVESFELLKYSPCTPPILTFVNDPVSLDRLRSLRYDRNLQRPEMKVIEWIVLRAPNIEFVDVTDGGVLGIILHALIHQRIRGITLVSSGPSNSVEEYEFLEHHAQLGVNSSLQEMKCNIYESFSGGGDWLHLIPKLQQLKSLELSLLRDNNLGLLTKLVPLVARGCISLEKITFNVLSFSSFGDWLLPLSQHPHLRSLLIASDMVSNDTLMTLQRFRHLESLHLKLNSFDWKAIDRLKNDMPCLVCTIQKANQ</sequence>
<dbReference type="Gene3D" id="3.80.10.10">
    <property type="entry name" value="Ribonuclease Inhibitor"/>
    <property type="match status" value="2"/>
</dbReference>
<dbReference type="InterPro" id="IPR032675">
    <property type="entry name" value="LRR_dom_sf"/>
</dbReference>
<accession>A0AAD7V4F2</accession>
<gene>
    <name evidence="1" type="ORF">O0I10_006306</name>
</gene>
<dbReference type="AlphaFoldDB" id="A0AAD7V4F2"/>
<proteinExistence type="predicted"/>
<organism evidence="1 2">
    <name type="scientific">Lichtheimia ornata</name>
    <dbReference type="NCBI Taxonomy" id="688661"/>
    <lineage>
        <taxon>Eukaryota</taxon>
        <taxon>Fungi</taxon>
        <taxon>Fungi incertae sedis</taxon>
        <taxon>Mucoromycota</taxon>
        <taxon>Mucoromycotina</taxon>
        <taxon>Mucoromycetes</taxon>
        <taxon>Mucorales</taxon>
        <taxon>Lichtheimiaceae</taxon>
        <taxon>Lichtheimia</taxon>
    </lineage>
</organism>
<evidence type="ECO:0000313" key="1">
    <source>
        <dbReference type="EMBL" id="KAJ8658035.1"/>
    </source>
</evidence>
<dbReference type="SUPFAM" id="SSF52047">
    <property type="entry name" value="RNI-like"/>
    <property type="match status" value="1"/>
</dbReference>
<keyword evidence="2" id="KW-1185">Reference proteome</keyword>
<dbReference type="PANTHER" id="PTHR38926">
    <property type="entry name" value="F-BOX DOMAIN CONTAINING PROTEIN, EXPRESSED"/>
    <property type="match status" value="1"/>
</dbReference>
<reference evidence="1 2" key="1">
    <citation type="submission" date="2023-03" db="EMBL/GenBank/DDBJ databases">
        <title>Genome sequence of Lichtheimia ornata CBS 291.66.</title>
        <authorList>
            <person name="Mohabir J.T."/>
            <person name="Shea T.P."/>
            <person name="Kurbessoian T."/>
            <person name="Berby B."/>
            <person name="Fontaine J."/>
            <person name="Livny J."/>
            <person name="Gnirke A."/>
            <person name="Stajich J.E."/>
            <person name="Cuomo C.A."/>
        </authorList>
    </citation>
    <scope>NUCLEOTIDE SEQUENCE [LARGE SCALE GENOMIC DNA]</scope>
    <source>
        <strain evidence="1">CBS 291.66</strain>
    </source>
</reference>
<protein>
    <recommendedName>
        <fullName evidence="3">F-box domain-containing protein</fullName>
    </recommendedName>
</protein>
<name>A0AAD7V4F2_9FUNG</name>
<dbReference type="EMBL" id="JARTCD010000027">
    <property type="protein sequence ID" value="KAJ8658035.1"/>
    <property type="molecule type" value="Genomic_DNA"/>
</dbReference>
<dbReference type="RefSeq" id="XP_058342948.1">
    <property type="nucleotide sequence ID" value="XM_058486336.1"/>
</dbReference>